<dbReference type="EMBL" id="UINC01106383">
    <property type="protein sequence ID" value="SVC71007.1"/>
    <property type="molecule type" value="Genomic_DNA"/>
</dbReference>
<organism evidence="1">
    <name type="scientific">marine metagenome</name>
    <dbReference type="NCBI Taxonomy" id="408172"/>
    <lineage>
        <taxon>unclassified sequences</taxon>
        <taxon>metagenomes</taxon>
        <taxon>ecological metagenomes</taxon>
    </lineage>
</organism>
<reference evidence="1" key="1">
    <citation type="submission" date="2018-05" db="EMBL/GenBank/DDBJ databases">
        <authorList>
            <person name="Lanie J.A."/>
            <person name="Ng W.-L."/>
            <person name="Kazmierczak K.M."/>
            <person name="Andrzejewski T.M."/>
            <person name="Davidsen T.M."/>
            <person name="Wayne K.J."/>
            <person name="Tettelin H."/>
            <person name="Glass J.I."/>
            <person name="Rusch D."/>
            <person name="Podicherti R."/>
            <person name="Tsui H.-C.T."/>
            <person name="Winkler M.E."/>
        </authorList>
    </citation>
    <scope>NUCLEOTIDE SEQUENCE</scope>
</reference>
<accession>A0A382PDR3</accession>
<protein>
    <submittedName>
        <fullName evidence="1">Uncharacterized protein</fullName>
    </submittedName>
</protein>
<evidence type="ECO:0000313" key="1">
    <source>
        <dbReference type="EMBL" id="SVC71007.1"/>
    </source>
</evidence>
<feature type="non-terminal residue" evidence="1">
    <location>
        <position position="144"/>
    </location>
</feature>
<sequence length="144" mass="16156">MKQIFPILVALVVGLSAMFVLLSKPDSSTGRDSDEGTDKDEQIAKLSKELREAKAKSGRVELIETKVEVPGETIDNRMPPQEIIEQLIGLDPEDERTDRRAVYLFESLIEHGDDALPPIKEFLDSNQDFTFRDRIKSGKTVIKG</sequence>
<gene>
    <name evidence="1" type="ORF">METZ01_LOCUS323861</name>
</gene>
<proteinExistence type="predicted"/>
<name>A0A382PDR3_9ZZZZ</name>
<dbReference type="AlphaFoldDB" id="A0A382PDR3"/>